<evidence type="ECO:0000313" key="2">
    <source>
        <dbReference type="Proteomes" id="UP001194539"/>
    </source>
</evidence>
<protein>
    <submittedName>
        <fullName evidence="1">Uncharacterized protein</fullName>
    </submittedName>
</protein>
<reference evidence="1 2" key="1">
    <citation type="submission" date="2020-07" db="EMBL/GenBank/DDBJ databases">
        <title>Bradyrhizobium diversity isolated from nodules of indigenous legumes of Western Australia.</title>
        <authorList>
            <person name="Klepa M.S."/>
        </authorList>
    </citation>
    <scope>NUCLEOTIDE SEQUENCE [LARGE SCALE GENOMIC DNA]</scope>
    <source>
        <strain evidence="1 2">CNPSo 4019</strain>
    </source>
</reference>
<gene>
    <name evidence="1" type="ORF">H1B27_39730</name>
</gene>
<dbReference type="EMBL" id="JACEGD010000122">
    <property type="protein sequence ID" value="MBH5392326.1"/>
    <property type="molecule type" value="Genomic_DNA"/>
</dbReference>
<keyword evidence="2" id="KW-1185">Reference proteome</keyword>
<name>A0ABS0PGA5_9BRAD</name>
<organism evidence="1 2">
    <name type="scientific">Bradyrhizobium diversitatis</name>
    <dbReference type="NCBI Taxonomy" id="2755406"/>
    <lineage>
        <taxon>Bacteria</taxon>
        <taxon>Pseudomonadati</taxon>
        <taxon>Pseudomonadota</taxon>
        <taxon>Alphaproteobacteria</taxon>
        <taxon>Hyphomicrobiales</taxon>
        <taxon>Nitrobacteraceae</taxon>
        <taxon>Bradyrhizobium</taxon>
    </lineage>
</organism>
<dbReference type="RefSeq" id="WP_197969784.1">
    <property type="nucleotide sequence ID" value="NZ_JACEGD010000122.1"/>
</dbReference>
<evidence type="ECO:0000313" key="1">
    <source>
        <dbReference type="EMBL" id="MBH5392326.1"/>
    </source>
</evidence>
<feature type="non-terminal residue" evidence="1">
    <location>
        <position position="1"/>
    </location>
</feature>
<dbReference type="Proteomes" id="UP001194539">
    <property type="component" value="Unassembled WGS sequence"/>
</dbReference>
<proteinExistence type="predicted"/>
<sequence length="162" mass="17789">CSLFAAQFRLIFREFTCSVFAGKLLQPTPKRVLGETLLTTIFADPETASAPRFDVQRPPLASRFVLEVFRSHRRISTAAENPKWNDITRGGRCAGTGRLLTLNARLGRRDKRGSPVEPQAIGMAWVLACQSVGARAAPCILINAIKGIFGTVYALDRCETLP</sequence>
<comment type="caution">
    <text evidence="1">The sequence shown here is derived from an EMBL/GenBank/DDBJ whole genome shotgun (WGS) entry which is preliminary data.</text>
</comment>
<accession>A0ABS0PGA5</accession>